<evidence type="ECO:0000256" key="3">
    <source>
        <dbReference type="SAM" id="MobiDB-lite"/>
    </source>
</evidence>
<reference evidence="5 6" key="1">
    <citation type="submission" date="2016-05" db="EMBL/GenBank/DDBJ databases">
        <title>A degradative enzymes factory behind the ericoid mycorrhizal symbiosis.</title>
        <authorList>
            <consortium name="DOE Joint Genome Institute"/>
            <person name="Martino E."/>
            <person name="Morin E."/>
            <person name="Grelet G."/>
            <person name="Kuo A."/>
            <person name="Kohler A."/>
            <person name="Daghino S."/>
            <person name="Barry K."/>
            <person name="Choi C."/>
            <person name="Cichocki N."/>
            <person name="Clum A."/>
            <person name="Copeland A."/>
            <person name="Hainaut M."/>
            <person name="Haridas S."/>
            <person name="Labutti K."/>
            <person name="Lindquist E."/>
            <person name="Lipzen A."/>
            <person name="Khouja H.-R."/>
            <person name="Murat C."/>
            <person name="Ohm R."/>
            <person name="Olson A."/>
            <person name="Spatafora J."/>
            <person name="Veneault-Fourrey C."/>
            <person name="Henrissat B."/>
            <person name="Grigoriev I."/>
            <person name="Martin F."/>
            <person name="Perotto S."/>
        </authorList>
    </citation>
    <scope>NUCLEOTIDE SEQUENCE [LARGE SCALE GENOMIC DNA]</scope>
    <source>
        <strain evidence="5 6">UAMH 7357</strain>
    </source>
</reference>
<evidence type="ECO:0000313" key="5">
    <source>
        <dbReference type="EMBL" id="PMD16760.1"/>
    </source>
</evidence>
<feature type="region of interest" description="Disordered" evidence="3">
    <location>
        <begin position="484"/>
        <end position="536"/>
    </location>
</feature>
<gene>
    <name evidence="5" type="ORF">NA56DRAFT_579831</name>
</gene>
<dbReference type="PROSITE" id="PS50967">
    <property type="entry name" value="HRDC"/>
    <property type="match status" value="1"/>
</dbReference>
<dbReference type="Gene3D" id="1.10.150.80">
    <property type="entry name" value="HRDC domain"/>
    <property type="match status" value="1"/>
</dbReference>
<feature type="domain" description="HRDC" evidence="4">
    <location>
        <begin position="352"/>
        <end position="432"/>
    </location>
</feature>
<keyword evidence="1" id="KW-0540">Nuclease</keyword>
<name>A0A2J6PRU9_9HELO</name>
<evidence type="ECO:0000256" key="1">
    <source>
        <dbReference type="ARBA" id="ARBA00022722"/>
    </source>
</evidence>
<dbReference type="GO" id="GO:0000166">
    <property type="term" value="F:nucleotide binding"/>
    <property type="evidence" value="ECO:0007669"/>
    <property type="project" value="InterPro"/>
</dbReference>
<dbReference type="SMART" id="SM00474">
    <property type="entry name" value="35EXOc"/>
    <property type="match status" value="1"/>
</dbReference>
<dbReference type="InterPro" id="IPR051132">
    <property type="entry name" value="3-5_Exonuclease_domain"/>
</dbReference>
<protein>
    <recommendedName>
        <fullName evidence="4">HRDC domain-containing protein</fullName>
    </recommendedName>
</protein>
<feature type="region of interest" description="Disordered" evidence="3">
    <location>
        <begin position="432"/>
        <end position="451"/>
    </location>
</feature>
<feature type="compositionally biased region" description="Polar residues" evidence="3">
    <location>
        <begin position="493"/>
        <end position="505"/>
    </location>
</feature>
<dbReference type="Gene3D" id="3.30.420.10">
    <property type="entry name" value="Ribonuclease H-like superfamily/Ribonuclease H"/>
    <property type="match status" value="1"/>
</dbReference>
<dbReference type="STRING" id="1745343.A0A2J6PRU9"/>
<dbReference type="GO" id="GO:0005634">
    <property type="term" value="C:nucleus"/>
    <property type="evidence" value="ECO:0007669"/>
    <property type="project" value="TreeGrafter"/>
</dbReference>
<dbReference type="AlphaFoldDB" id="A0A2J6PRU9"/>
<dbReference type="SUPFAM" id="SSF53098">
    <property type="entry name" value="Ribonuclease H-like"/>
    <property type="match status" value="1"/>
</dbReference>
<dbReference type="InterPro" id="IPR044876">
    <property type="entry name" value="HRDC_dom_sf"/>
</dbReference>
<dbReference type="PANTHER" id="PTHR13620">
    <property type="entry name" value="3-5 EXONUCLEASE"/>
    <property type="match status" value="1"/>
</dbReference>
<dbReference type="InterPro" id="IPR010997">
    <property type="entry name" value="HRDC-like_sf"/>
</dbReference>
<dbReference type="SMART" id="SM00341">
    <property type="entry name" value="HRDC"/>
    <property type="match status" value="1"/>
</dbReference>
<dbReference type="EMBL" id="KZ613503">
    <property type="protein sequence ID" value="PMD16760.1"/>
    <property type="molecule type" value="Genomic_DNA"/>
</dbReference>
<dbReference type="GO" id="GO:0006139">
    <property type="term" value="P:nucleobase-containing compound metabolic process"/>
    <property type="evidence" value="ECO:0007669"/>
    <property type="project" value="InterPro"/>
</dbReference>
<dbReference type="Proteomes" id="UP000235672">
    <property type="component" value="Unassembled WGS sequence"/>
</dbReference>
<dbReference type="InterPro" id="IPR036397">
    <property type="entry name" value="RNaseH_sf"/>
</dbReference>
<dbReference type="OrthoDB" id="1920326at2759"/>
<dbReference type="GO" id="GO:0005737">
    <property type="term" value="C:cytoplasm"/>
    <property type="evidence" value="ECO:0007669"/>
    <property type="project" value="TreeGrafter"/>
</dbReference>
<dbReference type="GO" id="GO:0008408">
    <property type="term" value="F:3'-5' exonuclease activity"/>
    <property type="evidence" value="ECO:0007669"/>
    <property type="project" value="InterPro"/>
</dbReference>
<proteinExistence type="predicted"/>
<dbReference type="InterPro" id="IPR002121">
    <property type="entry name" value="HRDC_dom"/>
</dbReference>
<keyword evidence="2" id="KW-0378">Hydrolase</keyword>
<dbReference type="Pfam" id="PF00570">
    <property type="entry name" value="HRDC"/>
    <property type="match status" value="1"/>
</dbReference>
<accession>A0A2J6PRU9</accession>
<dbReference type="Pfam" id="PF01612">
    <property type="entry name" value="DNA_pol_A_exo1"/>
    <property type="match status" value="1"/>
</dbReference>
<evidence type="ECO:0000313" key="6">
    <source>
        <dbReference type="Proteomes" id="UP000235672"/>
    </source>
</evidence>
<dbReference type="InterPro" id="IPR012337">
    <property type="entry name" value="RNaseH-like_sf"/>
</dbReference>
<evidence type="ECO:0000259" key="4">
    <source>
        <dbReference type="PROSITE" id="PS50967"/>
    </source>
</evidence>
<dbReference type="InterPro" id="IPR002562">
    <property type="entry name" value="3'-5'_exonuclease_dom"/>
</dbReference>
<dbReference type="SUPFAM" id="SSF47819">
    <property type="entry name" value="HRDC-like"/>
    <property type="match status" value="1"/>
</dbReference>
<feature type="compositionally biased region" description="Pro residues" evidence="3">
    <location>
        <begin position="519"/>
        <end position="534"/>
    </location>
</feature>
<keyword evidence="6" id="KW-1185">Reference proteome</keyword>
<dbReference type="GO" id="GO:0003676">
    <property type="term" value="F:nucleic acid binding"/>
    <property type="evidence" value="ECO:0007669"/>
    <property type="project" value="InterPro"/>
</dbReference>
<evidence type="ECO:0000256" key="2">
    <source>
        <dbReference type="ARBA" id="ARBA00022801"/>
    </source>
</evidence>
<dbReference type="PANTHER" id="PTHR13620:SF104">
    <property type="entry name" value="EXONUCLEASE 3'-5' DOMAIN-CONTAINING PROTEIN 2"/>
    <property type="match status" value="1"/>
</dbReference>
<organism evidence="5 6">
    <name type="scientific">Hyaloscypha hepaticicola</name>
    <dbReference type="NCBI Taxonomy" id="2082293"/>
    <lineage>
        <taxon>Eukaryota</taxon>
        <taxon>Fungi</taxon>
        <taxon>Dikarya</taxon>
        <taxon>Ascomycota</taxon>
        <taxon>Pezizomycotina</taxon>
        <taxon>Leotiomycetes</taxon>
        <taxon>Helotiales</taxon>
        <taxon>Hyaloscyphaceae</taxon>
        <taxon>Hyaloscypha</taxon>
    </lineage>
</organism>
<dbReference type="CDD" id="cd06141">
    <property type="entry name" value="WRN_exo"/>
    <property type="match status" value="1"/>
</dbReference>
<sequence>MAANLTVPDELNGDAPCPNESDFVVQWPLSYRLNLPEGQAGEPSQPQWWHHYYYRNSQNQKPKVLYSSTKGASEENARLFLSETVLGFDMEWPWQSDSTRLQEKVGLIQIASESRIGLFHIGLHLGTTTEDLIAPSLRKIIESPDIIKTGVGIINADFSRLVKHFGLEPKAALELSHLHSLVTYEREQTKQVTTKLVALADQVKTHLGLPLWKGKARFSEWSKPLSESQINYAADDAYCAFMLYHCMNAKRSIMDPVPPMPLLADEYADKDLPLLKTRVRALLLQPQEKGGAPTSVRDFFKQPCEDEVKQDPDVLVQEPAIEPQLESIELEKKSQARKRAAKIARADVRPLDDNEKKLFEMLKQRRMLLATTQGVAAFIVAHNSVLEDLARQRPLNENELCQVNGIGPIRAEKYGEDWISVIAQFNADNKIQLPQPFQPKTPTLSPDRRGGATIPQEQALQAAPQLPTGLSFTMEHITIDPVEFSKDSHDSDSSPAFGSPLTTPNRALPPSPLKRKRTPSPPRPLTPQLPPPTHSLPDQIFHNKLLAFSKAVAAKLDLRFTEPIVSEATIRLIVAQPPRTKRELWLIPDIQPFVRACAAARYDLLGKIAAWMPGMPAGD</sequence>